<evidence type="ECO:0000313" key="3">
    <source>
        <dbReference type="Proteomes" id="UP000535491"/>
    </source>
</evidence>
<feature type="transmembrane region" description="Helical" evidence="1">
    <location>
        <begin position="52"/>
        <end position="72"/>
    </location>
</feature>
<sequence length="255" mass="29528">MSVFWTLVQNERGDRKRFWQFVSGLTVLTLFIVCVSLLFFSEEPRHEEVMGLISFLYRIESIGLFIMVGIVMNAGKREWYQGVFSWWAGLPYSRAILLGTALLIQILQTALFLLILNVALYLSSLFLSFGIYMPMSVDHRQMTQSTIHFIYQVINLAPMIISFGLMLSLQGHIQRAFKVVSTSFFLIWIILVGLYVQFVDFYLPLFVDEVLFGVPQPDIPDGYYWNLLLPPIGSCLIAGLIFWFNVYIFERKLDL</sequence>
<reference evidence="2 3" key="1">
    <citation type="submission" date="2020-07" db="EMBL/GenBank/DDBJ databases">
        <authorList>
            <person name="Feng H."/>
        </authorList>
    </citation>
    <scope>NUCLEOTIDE SEQUENCE [LARGE SCALE GENOMIC DNA]</scope>
    <source>
        <strain evidence="3">s-10</strain>
    </source>
</reference>
<name>A0A7W1WPZ0_9BACL</name>
<dbReference type="Proteomes" id="UP000535491">
    <property type="component" value="Unassembled WGS sequence"/>
</dbReference>
<proteinExistence type="predicted"/>
<evidence type="ECO:0000256" key="1">
    <source>
        <dbReference type="SAM" id="Phobius"/>
    </source>
</evidence>
<feature type="transmembrane region" description="Helical" evidence="1">
    <location>
        <begin position="179"/>
        <end position="203"/>
    </location>
</feature>
<evidence type="ECO:0000313" key="2">
    <source>
        <dbReference type="EMBL" id="MBA4493890.1"/>
    </source>
</evidence>
<dbReference type="RefSeq" id="WP_181751129.1">
    <property type="nucleotide sequence ID" value="NZ_JACEIQ010000004.1"/>
</dbReference>
<keyword evidence="1" id="KW-1133">Transmembrane helix</keyword>
<feature type="transmembrane region" description="Helical" evidence="1">
    <location>
        <begin position="223"/>
        <end position="249"/>
    </location>
</feature>
<keyword evidence="3" id="KW-1185">Reference proteome</keyword>
<dbReference type="EMBL" id="JACEIQ010000004">
    <property type="protein sequence ID" value="MBA4493890.1"/>
    <property type="molecule type" value="Genomic_DNA"/>
</dbReference>
<feature type="transmembrane region" description="Helical" evidence="1">
    <location>
        <begin position="111"/>
        <end position="135"/>
    </location>
</feature>
<organism evidence="2 3">
    <name type="scientific">Paenactinomyces guangxiensis</name>
    <dbReference type="NCBI Taxonomy" id="1490290"/>
    <lineage>
        <taxon>Bacteria</taxon>
        <taxon>Bacillati</taxon>
        <taxon>Bacillota</taxon>
        <taxon>Bacilli</taxon>
        <taxon>Bacillales</taxon>
        <taxon>Thermoactinomycetaceae</taxon>
        <taxon>Paenactinomyces</taxon>
    </lineage>
</organism>
<dbReference type="AlphaFoldDB" id="A0A7W1WPZ0"/>
<feature type="transmembrane region" description="Helical" evidence="1">
    <location>
        <begin position="147"/>
        <end position="167"/>
    </location>
</feature>
<keyword evidence="1" id="KW-0812">Transmembrane</keyword>
<comment type="caution">
    <text evidence="2">The sequence shown here is derived from an EMBL/GenBank/DDBJ whole genome shotgun (WGS) entry which is preliminary data.</text>
</comment>
<accession>A0A7W1WPZ0</accession>
<keyword evidence="1" id="KW-0472">Membrane</keyword>
<protein>
    <submittedName>
        <fullName evidence="2">Uncharacterized protein</fullName>
    </submittedName>
</protein>
<gene>
    <name evidence="2" type="ORF">H1191_06165</name>
</gene>
<feature type="transmembrane region" description="Helical" evidence="1">
    <location>
        <begin position="20"/>
        <end position="40"/>
    </location>
</feature>